<dbReference type="PROSITE" id="PS51737">
    <property type="entry name" value="RECOMBINASE_DNA_BIND"/>
    <property type="match status" value="1"/>
</dbReference>
<dbReference type="PANTHER" id="PTHR30461">
    <property type="entry name" value="DNA-INVERTASE FROM LAMBDOID PROPHAGE"/>
    <property type="match status" value="1"/>
</dbReference>
<dbReference type="InterPro" id="IPR036162">
    <property type="entry name" value="Resolvase-like_N_sf"/>
</dbReference>
<evidence type="ECO:0000313" key="4">
    <source>
        <dbReference type="EMBL" id="KNY24884.1"/>
    </source>
</evidence>
<gene>
    <name evidence="4" type="ORF">Bccel_0141</name>
</gene>
<feature type="domain" description="Resolvase/invertase-type recombinase catalytic" evidence="2">
    <location>
        <begin position="2"/>
        <end position="150"/>
    </location>
</feature>
<dbReference type="InterPro" id="IPR038109">
    <property type="entry name" value="DNA_bind_recomb_sf"/>
</dbReference>
<comment type="caution">
    <text evidence="4">The sequence shown here is derived from an EMBL/GenBank/DDBJ whole genome shotgun (WGS) entry which is preliminary data.</text>
</comment>
<proteinExistence type="predicted"/>
<accession>A0A0L6JGP7</accession>
<evidence type="ECO:0000256" key="1">
    <source>
        <dbReference type="SAM" id="Coils"/>
    </source>
</evidence>
<dbReference type="SUPFAM" id="SSF53041">
    <property type="entry name" value="Resolvase-like"/>
    <property type="match status" value="1"/>
</dbReference>
<dbReference type="RefSeq" id="WP_050752948.1">
    <property type="nucleotide sequence ID" value="NZ_LGTC01000001.1"/>
</dbReference>
<dbReference type="GO" id="GO:0000150">
    <property type="term" value="F:DNA strand exchange activity"/>
    <property type="evidence" value="ECO:0007669"/>
    <property type="project" value="InterPro"/>
</dbReference>
<dbReference type="SMART" id="SM00857">
    <property type="entry name" value="Resolvase"/>
    <property type="match status" value="1"/>
</dbReference>
<dbReference type="Pfam" id="PF07508">
    <property type="entry name" value="Recombinase"/>
    <property type="match status" value="1"/>
</dbReference>
<dbReference type="Pfam" id="PF13408">
    <property type="entry name" value="Zn_ribbon_recom"/>
    <property type="match status" value="1"/>
</dbReference>
<dbReference type="GO" id="GO:0003677">
    <property type="term" value="F:DNA binding"/>
    <property type="evidence" value="ECO:0007669"/>
    <property type="project" value="InterPro"/>
</dbReference>
<evidence type="ECO:0000313" key="5">
    <source>
        <dbReference type="Proteomes" id="UP000036923"/>
    </source>
</evidence>
<dbReference type="STRING" id="398512.Bccel_0141"/>
<protein>
    <submittedName>
        <fullName evidence="4">Resolvase domain-containing protein</fullName>
    </submittedName>
</protein>
<dbReference type="AlphaFoldDB" id="A0A0L6JGP7"/>
<evidence type="ECO:0000259" key="2">
    <source>
        <dbReference type="PROSITE" id="PS51736"/>
    </source>
</evidence>
<keyword evidence="5" id="KW-1185">Reference proteome</keyword>
<feature type="coiled-coil region" evidence="1">
    <location>
        <begin position="457"/>
        <end position="484"/>
    </location>
</feature>
<dbReference type="InterPro" id="IPR050639">
    <property type="entry name" value="SSR_resolvase"/>
</dbReference>
<dbReference type="EMBL" id="LGTC01000001">
    <property type="protein sequence ID" value="KNY24884.1"/>
    <property type="molecule type" value="Genomic_DNA"/>
</dbReference>
<dbReference type="InterPro" id="IPR025827">
    <property type="entry name" value="Zn_ribbon_recom_dom"/>
</dbReference>
<organism evidence="4 5">
    <name type="scientific">Pseudobacteroides cellulosolvens ATCC 35603 = DSM 2933</name>
    <dbReference type="NCBI Taxonomy" id="398512"/>
    <lineage>
        <taxon>Bacteria</taxon>
        <taxon>Bacillati</taxon>
        <taxon>Bacillota</taxon>
        <taxon>Clostridia</taxon>
        <taxon>Eubacteriales</taxon>
        <taxon>Oscillospiraceae</taxon>
        <taxon>Pseudobacteroides</taxon>
    </lineage>
</organism>
<dbReference type="Proteomes" id="UP000036923">
    <property type="component" value="Unassembled WGS sequence"/>
</dbReference>
<name>A0A0L6JGP7_9FIRM</name>
<dbReference type="InterPro" id="IPR006119">
    <property type="entry name" value="Resolv_N"/>
</dbReference>
<dbReference type="CDD" id="cd03768">
    <property type="entry name" value="SR_ResInv"/>
    <property type="match status" value="1"/>
</dbReference>
<keyword evidence="1" id="KW-0175">Coiled coil</keyword>
<dbReference type="InterPro" id="IPR011109">
    <property type="entry name" value="DNA_bind_recombinase_dom"/>
</dbReference>
<dbReference type="Gene3D" id="3.40.50.1390">
    <property type="entry name" value="Resolvase, N-terminal catalytic domain"/>
    <property type="match status" value="1"/>
</dbReference>
<dbReference type="PANTHER" id="PTHR30461:SF23">
    <property type="entry name" value="DNA RECOMBINASE-RELATED"/>
    <property type="match status" value="1"/>
</dbReference>
<dbReference type="Pfam" id="PF00239">
    <property type="entry name" value="Resolvase"/>
    <property type="match status" value="1"/>
</dbReference>
<evidence type="ECO:0000259" key="3">
    <source>
        <dbReference type="PROSITE" id="PS51737"/>
    </source>
</evidence>
<dbReference type="PROSITE" id="PS51736">
    <property type="entry name" value="RECOMBINASES_3"/>
    <property type="match status" value="1"/>
</dbReference>
<sequence length="512" mass="58817">MKAAIYSRKSKFTGKGESVENQIQLCKEYAIKYLNFDESSFLIYEDEGFSGGNTKRPEFQRLLKDAKTNKFQILICYRLDRISRNVSDFSQLINDLNKYNVNFVSIREQFDTTTPMGRAMMYIASVFAQLERETIAERIRDNMIQLAKTGRWLGGITPTGYKSEPVITIDQSGKQHKMYRLSPVIEEIGIIKLIYDKYISLKSITGVEKYLVEYNFSTKNGADFHTGSIRPILSNPVYAVADKALYEYMLTKNYDVYSQIDEFNGVNGLIAYNKTRQQGKDCKDRYRDTSEWIVAVGLHEGIIPSGKWIKAQELLRSNKQKCYRKVKSTQSLLSGVLVCSNCGSFMRPKTVQRKNEIGQQVFYYICEMKEKSKKIRCDVHNISGNILDNLVFNELIKIAWKNPPFIDDIRVSKNLFSTGHMSLELEKETLQKRIGEIDLGIQNLVLAISKGQKGEVVEALTKNMEDLTGKKEKLKRKLLDLQERENEEGDGDYNFEQMADRLGDSKIKHGTL</sequence>
<dbReference type="PATRIC" id="fig|398512.5.peg.150"/>
<dbReference type="eggNOG" id="COG1961">
    <property type="taxonomic scope" value="Bacteria"/>
</dbReference>
<feature type="domain" description="Recombinase" evidence="3">
    <location>
        <begin position="158"/>
        <end position="321"/>
    </location>
</feature>
<reference evidence="5" key="1">
    <citation type="submission" date="2015-07" db="EMBL/GenBank/DDBJ databases">
        <title>Near-Complete Genome Sequence of the Cellulolytic Bacterium Bacteroides (Pseudobacteroides) cellulosolvens ATCC 35603.</title>
        <authorList>
            <person name="Dassa B."/>
            <person name="Utturkar S.M."/>
            <person name="Klingeman D.M."/>
            <person name="Hurt R.A."/>
            <person name="Keller M."/>
            <person name="Xu J."/>
            <person name="Reddy Y.H.K."/>
            <person name="Borovok I."/>
            <person name="Grinberg I.R."/>
            <person name="Lamed R."/>
            <person name="Zhivin O."/>
            <person name="Bayer E.A."/>
            <person name="Brown S.D."/>
        </authorList>
    </citation>
    <scope>NUCLEOTIDE SEQUENCE [LARGE SCALE GENOMIC DNA]</scope>
    <source>
        <strain evidence="5">DSM 2933</strain>
    </source>
</reference>
<dbReference type="Gene3D" id="3.90.1750.20">
    <property type="entry name" value="Putative Large Serine Recombinase, Chain B, Domain 2"/>
    <property type="match status" value="1"/>
</dbReference>